<evidence type="ECO:0000256" key="1">
    <source>
        <dbReference type="SAM" id="Phobius"/>
    </source>
</evidence>
<dbReference type="InterPro" id="IPR036927">
    <property type="entry name" value="Cyt_c_oxase-like_su1_sf"/>
</dbReference>
<keyword evidence="1" id="KW-0812">Transmembrane</keyword>
<keyword evidence="1" id="KW-1133">Transmembrane helix</keyword>
<name>A0A3B1C5R2_9ZZZZ</name>
<dbReference type="Gene3D" id="1.20.210.10">
    <property type="entry name" value="Cytochrome c oxidase-like, subunit I domain"/>
    <property type="match status" value="1"/>
</dbReference>
<feature type="transmembrane region" description="Helical" evidence="1">
    <location>
        <begin position="134"/>
        <end position="156"/>
    </location>
</feature>
<reference evidence="2" key="1">
    <citation type="submission" date="2018-06" db="EMBL/GenBank/DDBJ databases">
        <authorList>
            <person name="Zhirakovskaya E."/>
        </authorList>
    </citation>
    <scope>NUCLEOTIDE SEQUENCE</scope>
</reference>
<proteinExistence type="predicted"/>
<feature type="transmembrane region" description="Helical" evidence="1">
    <location>
        <begin position="238"/>
        <end position="259"/>
    </location>
</feature>
<evidence type="ECO:0000313" key="2">
    <source>
        <dbReference type="EMBL" id="VAX19198.1"/>
    </source>
</evidence>
<dbReference type="EMBL" id="UOGC01000084">
    <property type="protein sequence ID" value="VAX19198.1"/>
    <property type="molecule type" value="Genomic_DNA"/>
</dbReference>
<gene>
    <name evidence="2" type="ORF">MNBD_NITROSPINAE01-1430</name>
</gene>
<keyword evidence="1" id="KW-0472">Membrane</keyword>
<feature type="transmembrane region" description="Helical" evidence="1">
    <location>
        <begin position="21"/>
        <end position="44"/>
    </location>
</feature>
<feature type="transmembrane region" description="Helical" evidence="1">
    <location>
        <begin position="64"/>
        <end position="90"/>
    </location>
</feature>
<dbReference type="AlphaFoldDB" id="A0A3B1C5R2"/>
<protein>
    <recommendedName>
        <fullName evidence="3">Cytochrome oxidase subunit I profile domain-containing protein</fullName>
    </recommendedName>
</protein>
<evidence type="ECO:0008006" key="3">
    <source>
        <dbReference type="Google" id="ProtNLM"/>
    </source>
</evidence>
<feature type="transmembrane region" description="Helical" evidence="1">
    <location>
        <begin position="168"/>
        <end position="189"/>
    </location>
</feature>
<sequence>MALRTPTLIKALIARGDKYPLAVYGSLAGAGLSLAIGVLCMAIAKSKLGPFSETKIDPRLYYELLFWGGGHVLQFTNTFGVMAGWSLLYTRLSGEKLVSDKVALLALVVMIGFAIVAPFQYIGTDVESLEQRQFFTNLKGWGLALGPIIFGASVVFKRAKMKRDDIVAYNGLLISISLFALGGLIALTINGSDTRVPAHYHGVIGGVTMCYMTLGLMAIVDNGWLAAGGKWLKRQVKIYGAGQGLFVVGMFIGGVLGLARKTYGQAQVLDTVEKIFSMGVMGIGGLLAITGGGLFVTLMTIGLIRGFKKSGNTQASA</sequence>
<feature type="transmembrane region" description="Helical" evidence="1">
    <location>
        <begin position="201"/>
        <end position="226"/>
    </location>
</feature>
<feature type="transmembrane region" description="Helical" evidence="1">
    <location>
        <begin position="102"/>
        <end position="122"/>
    </location>
</feature>
<feature type="transmembrane region" description="Helical" evidence="1">
    <location>
        <begin position="279"/>
        <end position="304"/>
    </location>
</feature>
<organism evidence="2">
    <name type="scientific">hydrothermal vent metagenome</name>
    <dbReference type="NCBI Taxonomy" id="652676"/>
    <lineage>
        <taxon>unclassified sequences</taxon>
        <taxon>metagenomes</taxon>
        <taxon>ecological metagenomes</taxon>
    </lineage>
</organism>
<accession>A0A3B1C5R2</accession>
<dbReference type="SUPFAM" id="SSF81442">
    <property type="entry name" value="Cytochrome c oxidase subunit I-like"/>
    <property type="match status" value="1"/>
</dbReference>